<feature type="region of interest" description="Disordered" evidence="1">
    <location>
        <begin position="1"/>
        <end position="29"/>
    </location>
</feature>
<keyword evidence="4" id="KW-1185">Reference proteome</keyword>
<dbReference type="InterPro" id="IPR050863">
    <property type="entry name" value="CenT-Element_Derived"/>
</dbReference>
<dbReference type="EMBL" id="KQ086240">
    <property type="protein sequence ID" value="KLO06069.1"/>
    <property type="molecule type" value="Genomic_DNA"/>
</dbReference>
<dbReference type="STRING" id="27342.A0A0H2R2P7"/>
<feature type="domain" description="DDE-1" evidence="2">
    <location>
        <begin position="36"/>
        <end position="191"/>
    </location>
</feature>
<dbReference type="PANTHER" id="PTHR19303">
    <property type="entry name" value="TRANSPOSON"/>
    <property type="match status" value="1"/>
</dbReference>
<reference evidence="3 4" key="1">
    <citation type="submission" date="2015-04" db="EMBL/GenBank/DDBJ databases">
        <title>Complete genome sequence of Schizopora paradoxa KUC8140, a cosmopolitan wood degrader in East Asia.</title>
        <authorList>
            <consortium name="DOE Joint Genome Institute"/>
            <person name="Min B."/>
            <person name="Park H."/>
            <person name="Jang Y."/>
            <person name="Kim J.-J."/>
            <person name="Kim K.H."/>
            <person name="Pangilinan J."/>
            <person name="Lipzen A."/>
            <person name="Riley R."/>
            <person name="Grigoriev I.V."/>
            <person name="Spatafora J.W."/>
            <person name="Choi I.-G."/>
        </authorList>
    </citation>
    <scope>NUCLEOTIDE SEQUENCE [LARGE SCALE GENOMIC DNA]</scope>
    <source>
        <strain evidence="3 4">KUC8140</strain>
    </source>
</reference>
<name>A0A0H2R2P7_9AGAM</name>
<dbReference type="AlphaFoldDB" id="A0A0H2R2P7"/>
<dbReference type="InterPro" id="IPR004875">
    <property type="entry name" value="DDE_SF_endonuclease_dom"/>
</dbReference>
<dbReference type="Pfam" id="PF03184">
    <property type="entry name" value="DDE_1"/>
    <property type="match status" value="1"/>
</dbReference>
<dbReference type="PANTHER" id="PTHR19303:SF74">
    <property type="entry name" value="POGO TRANSPOSABLE ELEMENT WITH KRAB DOMAIN"/>
    <property type="match status" value="1"/>
</dbReference>
<protein>
    <submittedName>
        <fullName evidence="3">DDE-domain-containing protein</fullName>
    </submittedName>
</protein>
<sequence length="230" mass="25867">MDESGFPPSNQGTQKVVGRAGNKIQHKQGGANRENVTALVTICADGSTLRPMVIFKGEYLMKRFTVSKNGWTDSELALEWLKTVFEPQTREKAAGKLRVIILDGHASHYSLEFLQFCILHNIVVLVYPSHCTHALQGLDVVCFAKMKREWQKQIMQFEDEHQRNVTKDDFLKVFGTAFNNAFDAETIRAAFRVTGVHPFDRTVISAEQMKPAELTSTTSSFPMDLSSPVK</sequence>
<evidence type="ECO:0000313" key="4">
    <source>
        <dbReference type="Proteomes" id="UP000053477"/>
    </source>
</evidence>
<organism evidence="3 4">
    <name type="scientific">Schizopora paradoxa</name>
    <dbReference type="NCBI Taxonomy" id="27342"/>
    <lineage>
        <taxon>Eukaryota</taxon>
        <taxon>Fungi</taxon>
        <taxon>Dikarya</taxon>
        <taxon>Basidiomycota</taxon>
        <taxon>Agaricomycotina</taxon>
        <taxon>Agaricomycetes</taxon>
        <taxon>Hymenochaetales</taxon>
        <taxon>Schizoporaceae</taxon>
        <taxon>Schizopora</taxon>
    </lineage>
</organism>
<feature type="non-terminal residue" evidence="3">
    <location>
        <position position="230"/>
    </location>
</feature>
<proteinExistence type="predicted"/>
<dbReference type="Gene3D" id="3.30.420.10">
    <property type="entry name" value="Ribonuclease H-like superfamily/Ribonuclease H"/>
    <property type="match status" value="1"/>
</dbReference>
<dbReference type="InParanoid" id="A0A0H2R2P7"/>
<dbReference type="GO" id="GO:0005634">
    <property type="term" value="C:nucleus"/>
    <property type="evidence" value="ECO:0007669"/>
    <property type="project" value="TreeGrafter"/>
</dbReference>
<dbReference type="Proteomes" id="UP000053477">
    <property type="component" value="Unassembled WGS sequence"/>
</dbReference>
<dbReference type="GO" id="GO:0003677">
    <property type="term" value="F:DNA binding"/>
    <property type="evidence" value="ECO:0007669"/>
    <property type="project" value="TreeGrafter"/>
</dbReference>
<accession>A0A0H2R2P7</accession>
<evidence type="ECO:0000313" key="3">
    <source>
        <dbReference type="EMBL" id="KLO06069.1"/>
    </source>
</evidence>
<dbReference type="OrthoDB" id="2917041at2759"/>
<gene>
    <name evidence="3" type="ORF">SCHPADRAFT_838522</name>
</gene>
<evidence type="ECO:0000256" key="1">
    <source>
        <dbReference type="SAM" id="MobiDB-lite"/>
    </source>
</evidence>
<dbReference type="InterPro" id="IPR036397">
    <property type="entry name" value="RNaseH_sf"/>
</dbReference>
<evidence type="ECO:0000259" key="2">
    <source>
        <dbReference type="Pfam" id="PF03184"/>
    </source>
</evidence>